<evidence type="ECO:0000256" key="9">
    <source>
        <dbReference type="ARBA" id="ARBA00023136"/>
    </source>
</evidence>
<evidence type="ECO:0000256" key="5">
    <source>
        <dbReference type="ARBA" id="ARBA00022771"/>
    </source>
</evidence>
<evidence type="ECO:0000256" key="11">
    <source>
        <dbReference type="SAM" id="Phobius"/>
    </source>
</evidence>
<evidence type="ECO:0000313" key="14">
    <source>
        <dbReference type="Proteomes" id="UP001201812"/>
    </source>
</evidence>
<dbReference type="CDD" id="cd16495">
    <property type="entry name" value="RING_CH-C4HC3_MARCH"/>
    <property type="match status" value="1"/>
</dbReference>
<dbReference type="GO" id="GO:0008270">
    <property type="term" value="F:zinc ion binding"/>
    <property type="evidence" value="ECO:0007669"/>
    <property type="project" value="UniProtKB-KW"/>
</dbReference>
<dbReference type="PANTHER" id="PTHR46065">
    <property type="entry name" value="E3 UBIQUITIN-PROTEIN LIGASE MARCH 2/3 FAMILY MEMBER"/>
    <property type="match status" value="1"/>
</dbReference>
<sequence length="362" mass="41165">MNRSSCTTLLLPNSANGNIGNAMKQNKSGVDNNTIMNQPTTSATTTHMPRRATLPPIETQPSMYKSRTESLSCANDSEENEIFYSPASSSSFLYTHPQLSSTQNEVESASLLPSDDLTTQNESDEFPNRFGKSKEEDSAINDDQLKSMLERQCRYCHAVNPSTGLTGDCKKPKPMIAPCRCAGSVKFVHTACLTRWIEVSTQKMYPTPRCELCGYKYRRRPFIDLTRLHLPYVECCDKILNSLFVVLIIIMIACGWVAVHYLRLSERRPMMRPSRTNNKRFLTENDVTVIIASILFFAAFFIALFTQYRAEVTVFRVMARMWTTNRNWRIRNYDIQEDLTRKAEQEQAAHLKSVPKSSGSMA</sequence>
<accession>A0AAD4RB07</accession>
<keyword evidence="7" id="KW-0862">Zinc</keyword>
<dbReference type="InterPro" id="IPR011016">
    <property type="entry name" value="Znf_RING-CH"/>
</dbReference>
<dbReference type="PANTHER" id="PTHR46065:SF3">
    <property type="entry name" value="FI20425P1"/>
    <property type="match status" value="1"/>
</dbReference>
<protein>
    <submittedName>
        <fullName evidence="13">RING-variant domain-containing protein</fullName>
    </submittedName>
</protein>
<evidence type="ECO:0000256" key="7">
    <source>
        <dbReference type="ARBA" id="ARBA00022833"/>
    </source>
</evidence>
<evidence type="ECO:0000256" key="3">
    <source>
        <dbReference type="ARBA" id="ARBA00022692"/>
    </source>
</evidence>
<dbReference type="GO" id="GO:0016020">
    <property type="term" value="C:membrane"/>
    <property type="evidence" value="ECO:0007669"/>
    <property type="project" value="UniProtKB-SubCell"/>
</dbReference>
<dbReference type="AlphaFoldDB" id="A0AAD4RB07"/>
<proteinExistence type="predicted"/>
<name>A0AAD4RB07_9BILA</name>
<feature type="region of interest" description="Disordered" evidence="10">
    <location>
        <begin position="104"/>
        <end position="139"/>
    </location>
</feature>
<keyword evidence="3 11" id="KW-0812">Transmembrane</keyword>
<comment type="caution">
    <text evidence="13">The sequence shown here is derived from an EMBL/GenBank/DDBJ whole genome shotgun (WGS) entry which is preliminary data.</text>
</comment>
<dbReference type="SUPFAM" id="SSF57850">
    <property type="entry name" value="RING/U-box"/>
    <property type="match status" value="1"/>
</dbReference>
<keyword evidence="14" id="KW-1185">Reference proteome</keyword>
<feature type="domain" description="RING-CH-type" evidence="12">
    <location>
        <begin position="145"/>
        <end position="220"/>
    </location>
</feature>
<feature type="compositionally biased region" description="Polar residues" evidence="10">
    <location>
        <begin position="16"/>
        <end position="47"/>
    </location>
</feature>
<dbReference type="GO" id="GO:0004842">
    <property type="term" value="F:ubiquitin-protein transferase activity"/>
    <property type="evidence" value="ECO:0007669"/>
    <property type="project" value="TreeGrafter"/>
</dbReference>
<evidence type="ECO:0000313" key="13">
    <source>
        <dbReference type="EMBL" id="KAI1722121.1"/>
    </source>
</evidence>
<gene>
    <name evidence="13" type="ORF">DdX_04426</name>
</gene>
<keyword evidence="5" id="KW-0863">Zinc-finger</keyword>
<evidence type="ECO:0000256" key="4">
    <source>
        <dbReference type="ARBA" id="ARBA00022723"/>
    </source>
</evidence>
<feature type="transmembrane region" description="Helical" evidence="11">
    <location>
        <begin position="285"/>
        <end position="305"/>
    </location>
</feature>
<evidence type="ECO:0000256" key="8">
    <source>
        <dbReference type="ARBA" id="ARBA00022989"/>
    </source>
</evidence>
<keyword evidence="4" id="KW-0479">Metal-binding</keyword>
<evidence type="ECO:0000256" key="6">
    <source>
        <dbReference type="ARBA" id="ARBA00022786"/>
    </source>
</evidence>
<dbReference type="InterPro" id="IPR013083">
    <property type="entry name" value="Znf_RING/FYVE/PHD"/>
</dbReference>
<dbReference type="Pfam" id="PF12906">
    <property type="entry name" value="RINGv"/>
    <property type="match status" value="1"/>
</dbReference>
<evidence type="ECO:0000259" key="12">
    <source>
        <dbReference type="PROSITE" id="PS51292"/>
    </source>
</evidence>
<organism evidence="13 14">
    <name type="scientific">Ditylenchus destructor</name>
    <dbReference type="NCBI Taxonomy" id="166010"/>
    <lineage>
        <taxon>Eukaryota</taxon>
        <taxon>Metazoa</taxon>
        <taxon>Ecdysozoa</taxon>
        <taxon>Nematoda</taxon>
        <taxon>Chromadorea</taxon>
        <taxon>Rhabditida</taxon>
        <taxon>Tylenchina</taxon>
        <taxon>Tylenchomorpha</taxon>
        <taxon>Sphaerularioidea</taxon>
        <taxon>Anguinidae</taxon>
        <taxon>Anguininae</taxon>
        <taxon>Ditylenchus</taxon>
    </lineage>
</organism>
<keyword evidence="6" id="KW-0833">Ubl conjugation pathway</keyword>
<feature type="transmembrane region" description="Helical" evidence="11">
    <location>
        <begin position="243"/>
        <end position="264"/>
    </location>
</feature>
<dbReference type="PROSITE" id="PS51292">
    <property type="entry name" value="ZF_RING_CH"/>
    <property type="match status" value="1"/>
</dbReference>
<keyword evidence="8 11" id="KW-1133">Transmembrane helix</keyword>
<evidence type="ECO:0000256" key="2">
    <source>
        <dbReference type="ARBA" id="ARBA00022679"/>
    </source>
</evidence>
<reference evidence="13" key="1">
    <citation type="submission" date="2022-01" db="EMBL/GenBank/DDBJ databases">
        <title>Genome Sequence Resource for Two Populations of Ditylenchus destructor, the Migratory Endoparasitic Phytonematode.</title>
        <authorList>
            <person name="Zhang H."/>
            <person name="Lin R."/>
            <person name="Xie B."/>
        </authorList>
    </citation>
    <scope>NUCLEOTIDE SEQUENCE</scope>
    <source>
        <strain evidence="13">BazhouSP</strain>
    </source>
</reference>
<evidence type="ECO:0000256" key="10">
    <source>
        <dbReference type="SAM" id="MobiDB-lite"/>
    </source>
</evidence>
<keyword evidence="2" id="KW-0808">Transferase</keyword>
<feature type="region of interest" description="Disordered" evidence="10">
    <location>
        <begin position="16"/>
        <end position="72"/>
    </location>
</feature>
<keyword evidence="9 11" id="KW-0472">Membrane</keyword>
<dbReference type="EMBL" id="JAKKPZ010000004">
    <property type="protein sequence ID" value="KAI1722121.1"/>
    <property type="molecule type" value="Genomic_DNA"/>
</dbReference>
<dbReference type="SMART" id="SM00744">
    <property type="entry name" value="RINGv"/>
    <property type="match status" value="1"/>
</dbReference>
<dbReference type="Proteomes" id="UP001201812">
    <property type="component" value="Unassembled WGS sequence"/>
</dbReference>
<evidence type="ECO:0000256" key="1">
    <source>
        <dbReference type="ARBA" id="ARBA00004141"/>
    </source>
</evidence>
<dbReference type="Gene3D" id="3.30.40.10">
    <property type="entry name" value="Zinc/RING finger domain, C3HC4 (zinc finger)"/>
    <property type="match status" value="1"/>
</dbReference>
<dbReference type="GO" id="GO:0016567">
    <property type="term" value="P:protein ubiquitination"/>
    <property type="evidence" value="ECO:0007669"/>
    <property type="project" value="TreeGrafter"/>
</dbReference>
<feature type="compositionally biased region" description="Polar residues" evidence="10">
    <location>
        <begin position="59"/>
        <end position="72"/>
    </location>
</feature>
<comment type="subcellular location">
    <subcellularLocation>
        <location evidence="1">Membrane</location>
        <topology evidence="1">Multi-pass membrane protein</topology>
    </subcellularLocation>
</comment>